<keyword evidence="1" id="KW-0812">Transmembrane</keyword>
<accession>A0ABM9EG14</accession>
<dbReference type="EMBL" id="CAKXZT010000166">
    <property type="protein sequence ID" value="CAH2408304.1"/>
    <property type="molecule type" value="Genomic_DNA"/>
</dbReference>
<protein>
    <submittedName>
        <fullName evidence="2">Uncharacterized protein</fullName>
    </submittedName>
</protein>
<reference evidence="2 3" key="1">
    <citation type="submission" date="2022-03" db="EMBL/GenBank/DDBJ databases">
        <authorList>
            <person name="Brunel B."/>
        </authorList>
    </citation>
    <scope>NUCLEOTIDE SEQUENCE [LARGE SCALE GENOMIC DNA]</scope>
    <source>
        <strain evidence="2">STM5069sample</strain>
    </source>
</reference>
<name>A0ABM9EG14_9HYPH</name>
<evidence type="ECO:0000256" key="1">
    <source>
        <dbReference type="SAM" id="Phobius"/>
    </source>
</evidence>
<keyword evidence="3" id="KW-1185">Reference proteome</keyword>
<keyword evidence="1" id="KW-1133">Transmembrane helix</keyword>
<evidence type="ECO:0000313" key="3">
    <source>
        <dbReference type="Proteomes" id="UP001153050"/>
    </source>
</evidence>
<gene>
    <name evidence="2" type="ORF">MES5069_680014</name>
</gene>
<evidence type="ECO:0000313" key="2">
    <source>
        <dbReference type="EMBL" id="CAH2408304.1"/>
    </source>
</evidence>
<dbReference type="Proteomes" id="UP001153050">
    <property type="component" value="Unassembled WGS sequence"/>
</dbReference>
<proteinExistence type="predicted"/>
<feature type="transmembrane region" description="Helical" evidence="1">
    <location>
        <begin position="32"/>
        <end position="53"/>
    </location>
</feature>
<keyword evidence="1" id="KW-0472">Membrane</keyword>
<organism evidence="2 3">
    <name type="scientific">Mesorhizobium escarrei</name>
    <dbReference type="NCBI Taxonomy" id="666018"/>
    <lineage>
        <taxon>Bacteria</taxon>
        <taxon>Pseudomonadati</taxon>
        <taxon>Pseudomonadota</taxon>
        <taxon>Alphaproteobacteria</taxon>
        <taxon>Hyphomicrobiales</taxon>
        <taxon>Phyllobacteriaceae</taxon>
        <taxon>Mesorhizobium</taxon>
    </lineage>
</organism>
<sequence>MDIRTSEFWTKADLSASPAVDFNLRANGCICLHLLLALQTIAGVGVPSILLAFNRVSDLSGKLKP</sequence>
<comment type="caution">
    <text evidence="2">The sequence shown here is derived from an EMBL/GenBank/DDBJ whole genome shotgun (WGS) entry which is preliminary data.</text>
</comment>